<keyword evidence="2" id="KW-0808">Transferase</keyword>
<dbReference type="EMBL" id="BARW01018581">
    <property type="protein sequence ID" value="GAJ00509.1"/>
    <property type="molecule type" value="Genomic_DNA"/>
</dbReference>
<dbReference type="AlphaFoldDB" id="X1T5L8"/>
<keyword evidence="1" id="KW-0489">Methyltransferase</keyword>
<dbReference type="InterPro" id="IPR023467">
    <property type="entry name" value="MeTrfase_MtrH/MtxH"/>
</dbReference>
<gene>
    <name evidence="3" type="ORF">S12H4_31786</name>
</gene>
<feature type="non-terminal residue" evidence="3">
    <location>
        <position position="1"/>
    </location>
</feature>
<evidence type="ECO:0000313" key="3">
    <source>
        <dbReference type="EMBL" id="GAJ00509.1"/>
    </source>
</evidence>
<reference evidence="3" key="1">
    <citation type="journal article" date="2014" name="Front. Microbiol.">
        <title>High frequency of phylogenetically diverse reductive dehalogenase-homologous genes in deep subseafloor sedimentary metagenomes.</title>
        <authorList>
            <person name="Kawai M."/>
            <person name="Futagami T."/>
            <person name="Toyoda A."/>
            <person name="Takaki Y."/>
            <person name="Nishi S."/>
            <person name="Hori S."/>
            <person name="Arai W."/>
            <person name="Tsubouchi T."/>
            <person name="Morono Y."/>
            <person name="Uchiyama I."/>
            <person name="Ito T."/>
            <person name="Fujiyama A."/>
            <person name="Inagaki F."/>
            <person name="Takami H."/>
        </authorList>
    </citation>
    <scope>NUCLEOTIDE SEQUENCE</scope>
    <source>
        <strain evidence="3">Expedition CK06-06</strain>
    </source>
</reference>
<protein>
    <submittedName>
        <fullName evidence="3">Uncharacterized protein</fullName>
    </submittedName>
</protein>
<dbReference type="GO" id="GO:0032259">
    <property type="term" value="P:methylation"/>
    <property type="evidence" value="ECO:0007669"/>
    <property type="project" value="UniProtKB-KW"/>
</dbReference>
<evidence type="ECO:0000256" key="2">
    <source>
        <dbReference type="ARBA" id="ARBA00022679"/>
    </source>
</evidence>
<accession>X1T5L8</accession>
<evidence type="ECO:0000256" key="1">
    <source>
        <dbReference type="ARBA" id="ARBA00022603"/>
    </source>
</evidence>
<dbReference type="GO" id="GO:0006730">
    <property type="term" value="P:one-carbon metabolic process"/>
    <property type="evidence" value="ECO:0007669"/>
    <property type="project" value="InterPro"/>
</dbReference>
<dbReference type="GO" id="GO:0008168">
    <property type="term" value="F:methyltransferase activity"/>
    <property type="evidence" value="ECO:0007669"/>
    <property type="project" value="UniProtKB-KW"/>
</dbReference>
<organism evidence="3">
    <name type="scientific">marine sediment metagenome</name>
    <dbReference type="NCBI Taxonomy" id="412755"/>
    <lineage>
        <taxon>unclassified sequences</taxon>
        <taxon>metagenomes</taxon>
        <taxon>ecological metagenomes</taxon>
    </lineage>
</organism>
<dbReference type="Pfam" id="PF02007">
    <property type="entry name" value="MtrH"/>
    <property type="match status" value="1"/>
</dbReference>
<proteinExistence type="predicted"/>
<comment type="caution">
    <text evidence="3">The sequence shown here is derived from an EMBL/GenBank/DDBJ whole genome shotgun (WGS) entry which is preliminary data.</text>
</comment>
<sequence>EKSLIPAAKSAGVENIFVDTGVMDVASVSWVSLAIRDIKERFGFPTGCAPAML</sequence>
<name>X1T5L8_9ZZZZ</name>